<organism evidence="3">
    <name type="scientific">Nicotiana tabacum</name>
    <name type="common">Common tobacco</name>
    <dbReference type="NCBI Taxonomy" id="4097"/>
    <lineage>
        <taxon>Eukaryota</taxon>
        <taxon>Viridiplantae</taxon>
        <taxon>Streptophyta</taxon>
        <taxon>Embryophyta</taxon>
        <taxon>Tracheophyta</taxon>
        <taxon>Spermatophyta</taxon>
        <taxon>Magnoliopsida</taxon>
        <taxon>eudicotyledons</taxon>
        <taxon>Gunneridae</taxon>
        <taxon>Pentapetalae</taxon>
        <taxon>asterids</taxon>
        <taxon>lamiids</taxon>
        <taxon>Solanales</taxon>
        <taxon>Solanaceae</taxon>
        <taxon>Nicotianoideae</taxon>
        <taxon>Nicotianeae</taxon>
        <taxon>Nicotiana</taxon>
    </lineage>
</organism>
<sequence length="257" mass="29274">MVFCRGSSQVPRRRLPVLVECRYPKKRSGRASVLHHKAFLRIQEEHDVEVRSLTEKSDSYKLLSEKLRADLTAAREEHEEMVEQVDALLDEAEEFKKYMDILASKKEVVQAQLELSDAQLRSAKENALGLIEKIKELQHRLNLATLDKADLAKELEGARSEVIEANKRADAKVAQFRIDVEVNQAKAESMVKHAKWQARREALEEVRAQGFDIGVEIEVARAEENKARKLAFPEEDSDDSGESEDEDDAENTASNEY</sequence>
<gene>
    <name evidence="3" type="primary">LOC107813776</name>
</gene>
<feature type="compositionally biased region" description="Acidic residues" evidence="2">
    <location>
        <begin position="233"/>
        <end position="250"/>
    </location>
</feature>
<proteinExistence type="predicted"/>
<evidence type="ECO:0000313" key="3">
    <source>
        <dbReference type="RefSeq" id="XP_016494566.1"/>
    </source>
</evidence>
<evidence type="ECO:0000256" key="2">
    <source>
        <dbReference type="SAM" id="MobiDB-lite"/>
    </source>
</evidence>
<feature type="coiled-coil region" evidence="1">
    <location>
        <begin position="64"/>
        <end position="168"/>
    </location>
</feature>
<dbReference type="RefSeq" id="XP_016494566.1">
    <property type="nucleotide sequence ID" value="XM_016639080.1"/>
</dbReference>
<keyword evidence="1" id="KW-0175">Coiled coil</keyword>
<evidence type="ECO:0000256" key="1">
    <source>
        <dbReference type="SAM" id="Coils"/>
    </source>
</evidence>
<feature type="region of interest" description="Disordered" evidence="2">
    <location>
        <begin position="226"/>
        <end position="257"/>
    </location>
</feature>
<dbReference type="KEGG" id="nta:107813776"/>
<protein>
    <submittedName>
        <fullName evidence="3">Uncharacterized protein</fullName>
    </submittedName>
</protein>
<dbReference type="PaxDb" id="4097-A0A1S4C084"/>
<name>A0A1S4C084_TOBAC</name>
<dbReference type="AlphaFoldDB" id="A0A1S4C084"/>
<accession>A0A1S4C084</accession>
<reference evidence="3" key="1">
    <citation type="submission" date="2025-08" db="UniProtKB">
        <authorList>
            <consortium name="RefSeq"/>
        </authorList>
    </citation>
    <scope>IDENTIFICATION</scope>
</reference>